<accession>A0A1M7Y905</accession>
<reference evidence="2 3" key="1">
    <citation type="submission" date="2016-12" db="EMBL/GenBank/DDBJ databases">
        <authorList>
            <person name="Song W.-J."/>
            <person name="Kurnit D.M."/>
        </authorList>
    </citation>
    <scope>NUCLEOTIDE SEQUENCE [LARGE SCALE GENOMIC DNA]</scope>
    <source>
        <strain evidence="2 3">DSM 18488</strain>
    </source>
</reference>
<gene>
    <name evidence="2" type="ORF">SAMN02745220_02610</name>
</gene>
<organism evidence="2 3">
    <name type="scientific">Desulfopila aestuarii DSM 18488</name>
    <dbReference type="NCBI Taxonomy" id="1121416"/>
    <lineage>
        <taxon>Bacteria</taxon>
        <taxon>Pseudomonadati</taxon>
        <taxon>Thermodesulfobacteriota</taxon>
        <taxon>Desulfobulbia</taxon>
        <taxon>Desulfobulbales</taxon>
        <taxon>Desulfocapsaceae</taxon>
        <taxon>Desulfopila</taxon>
    </lineage>
</organism>
<keyword evidence="1" id="KW-1133">Transmembrane helix</keyword>
<evidence type="ECO:0000313" key="2">
    <source>
        <dbReference type="EMBL" id="SHO49008.1"/>
    </source>
</evidence>
<evidence type="ECO:0000256" key="1">
    <source>
        <dbReference type="SAM" id="Phobius"/>
    </source>
</evidence>
<evidence type="ECO:0000313" key="3">
    <source>
        <dbReference type="Proteomes" id="UP000184603"/>
    </source>
</evidence>
<keyword evidence="1" id="KW-0472">Membrane</keyword>
<proteinExistence type="predicted"/>
<keyword evidence="3" id="KW-1185">Reference proteome</keyword>
<dbReference type="EMBL" id="FRFE01000012">
    <property type="protein sequence ID" value="SHO49008.1"/>
    <property type="molecule type" value="Genomic_DNA"/>
</dbReference>
<feature type="transmembrane region" description="Helical" evidence="1">
    <location>
        <begin position="7"/>
        <end position="31"/>
    </location>
</feature>
<dbReference type="Proteomes" id="UP000184603">
    <property type="component" value="Unassembled WGS sequence"/>
</dbReference>
<protein>
    <submittedName>
        <fullName evidence="2">Uncharacterized protein</fullName>
    </submittedName>
</protein>
<name>A0A1M7Y905_9BACT</name>
<sequence length="51" mass="5740">MDQISQLIVLFWLLPVLLQILLPLAIFILYLPKLFIGATFSVLSPEPASSR</sequence>
<dbReference type="AlphaFoldDB" id="A0A1M7Y905"/>
<keyword evidence="1" id="KW-0812">Transmembrane</keyword>